<keyword evidence="4" id="KW-1185">Reference proteome</keyword>
<gene>
    <name evidence="3" type="ORF">EJV47_02590</name>
</gene>
<accession>A0A3S0HCT6</accession>
<reference evidence="3 4" key="1">
    <citation type="submission" date="2018-12" db="EMBL/GenBank/DDBJ databases">
        <title>Hymenobacter gummosus sp. nov., isolated from a spring.</title>
        <authorList>
            <person name="Nie L."/>
        </authorList>
    </citation>
    <scope>NUCLEOTIDE SEQUENCE [LARGE SCALE GENOMIC DNA]</scope>
    <source>
        <strain evidence="3 4">KCTC 52166</strain>
    </source>
</reference>
<comment type="caution">
    <text evidence="3">The sequence shown here is derived from an EMBL/GenBank/DDBJ whole genome shotgun (WGS) entry which is preliminary data.</text>
</comment>
<feature type="compositionally biased region" description="Low complexity" evidence="1">
    <location>
        <begin position="358"/>
        <end position="368"/>
    </location>
</feature>
<dbReference type="RefSeq" id="WP_126691568.1">
    <property type="nucleotide sequence ID" value="NZ_RXOF01000001.1"/>
</dbReference>
<organism evidence="3 4">
    <name type="scientific">Hymenobacter gummosus</name>
    <dbReference type="NCBI Taxonomy" id="1776032"/>
    <lineage>
        <taxon>Bacteria</taxon>
        <taxon>Pseudomonadati</taxon>
        <taxon>Bacteroidota</taxon>
        <taxon>Cytophagia</taxon>
        <taxon>Cytophagales</taxon>
        <taxon>Hymenobacteraceae</taxon>
        <taxon>Hymenobacter</taxon>
    </lineage>
</organism>
<evidence type="ECO:0000256" key="2">
    <source>
        <dbReference type="SAM" id="SignalP"/>
    </source>
</evidence>
<protein>
    <submittedName>
        <fullName evidence="3">Uncharacterized protein</fullName>
    </submittedName>
</protein>
<proteinExistence type="predicted"/>
<feature type="signal peptide" evidence="2">
    <location>
        <begin position="1"/>
        <end position="24"/>
    </location>
</feature>
<dbReference type="Proteomes" id="UP000282184">
    <property type="component" value="Unassembled WGS sequence"/>
</dbReference>
<sequence length="516" mass="55326">MRIVPRLAALLTGLLLTTTAATWAQTVPGQATLEEKKVQIWCATVRFVYNDNGRANLNNKLRCDGTLKAFENSIRADSQRVYSLVYQPLEGRGVMYQGLGTDQSRLQRLSAEIVKKLGGSAARRKSPARMAQLKRLEDALSAYVGQGTPIPGDIGQVNAESEVAFDSTATETPEVVPTPEAEEADNATPVVAGAAESPMTRLFGPIALILSLLSLVLWWLERRVLRSHISELRSSSSRHRTELDSMKGTGPPAQEAPAELTFSQRKQVEDLVERLVQQRLAELQPHGRAAAEAAPAMPTVAPVTPVAPLITPSPAAVAPPASFHDSGAPAVPSGTASAAPPVAPVTPPLPSSFHDSGPTTSSRRTTPPVAEVSALPAVMPAAPARESDRLVPSVTLPQDEAPVAPHLEPQPLGHFYAEMPVDGGFAAEALTTLARPDSIYEITPDPLQPDVASFRLNDDPQVQEYILQSTTDVLSEACRYQVPGGPATRIITEAPGRLRKDGNVWQIEQLARIRFE</sequence>
<feature type="chain" id="PRO_5018698413" evidence="2">
    <location>
        <begin position="25"/>
        <end position="516"/>
    </location>
</feature>
<feature type="compositionally biased region" description="Low complexity" evidence="1">
    <location>
        <begin position="317"/>
        <end position="340"/>
    </location>
</feature>
<feature type="region of interest" description="Disordered" evidence="1">
    <location>
        <begin position="317"/>
        <end position="368"/>
    </location>
</feature>
<feature type="compositionally biased region" description="Pro residues" evidence="1">
    <location>
        <begin position="341"/>
        <end position="350"/>
    </location>
</feature>
<dbReference type="AlphaFoldDB" id="A0A3S0HCT6"/>
<keyword evidence="2" id="KW-0732">Signal</keyword>
<evidence type="ECO:0000313" key="3">
    <source>
        <dbReference type="EMBL" id="RTQ53642.1"/>
    </source>
</evidence>
<feature type="region of interest" description="Disordered" evidence="1">
    <location>
        <begin position="168"/>
        <end position="187"/>
    </location>
</feature>
<name>A0A3S0HCT6_9BACT</name>
<evidence type="ECO:0000313" key="4">
    <source>
        <dbReference type="Proteomes" id="UP000282184"/>
    </source>
</evidence>
<feature type="compositionally biased region" description="Low complexity" evidence="1">
    <location>
        <begin position="168"/>
        <end position="179"/>
    </location>
</feature>
<evidence type="ECO:0000256" key="1">
    <source>
        <dbReference type="SAM" id="MobiDB-lite"/>
    </source>
</evidence>
<dbReference type="EMBL" id="RXOF01000001">
    <property type="protein sequence ID" value="RTQ53642.1"/>
    <property type="molecule type" value="Genomic_DNA"/>
</dbReference>
<feature type="region of interest" description="Disordered" evidence="1">
    <location>
        <begin position="232"/>
        <end position="259"/>
    </location>
</feature>
<dbReference type="OrthoDB" id="881222at2"/>